<dbReference type="InterPro" id="IPR029062">
    <property type="entry name" value="Class_I_gatase-like"/>
</dbReference>
<sequence length="303" mass="32925">MKRWEKAGIVCCSDPLPDSFLPQTQALCEVLSSLGITPVLSDAMFISGLRGKNAMKAKADALMRMIKDPDISAVFDVSGGDLANGMLPYLDFSVFADHPKPIFGYSDLTALLNAVYQKAGTASVLYSVKNLIGKHADVQIARFFAYLQGNSDLLFSPTWQFVQGESIHGTLIGGNIRCLLKLAGTPYFPACSDAVLFLESRSGGENRICSYFDQLLCMDVFSKVNGVLLGTFTEFESVCGEDAPQQLLMEVVQNKHLPIAKTKTVGHGSDSHALPIGVRVSLCAQKASYLQFSHHSDYDIIPL</sequence>
<feature type="active site" description="Charge relay system" evidence="6">
    <location>
        <position position="199"/>
    </location>
</feature>
<dbReference type="Pfam" id="PF17676">
    <property type="entry name" value="Peptidase_S66C"/>
    <property type="match status" value="1"/>
</dbReference>
<evidence type="ECO:0000259" key="8">
    <source>
        <dbReference type="Pfam" id="PF17676"/>
    </source>
</evidence>
<evidence type="ECO:0000256" key="3">
    <source>
        <dbReference type="ARBA" id="ARBA00022670"/>
    </source>
</evidence>
<reference evidence="9" key="1">
    <citation type="submission" date="2020-08" db="EMBL/GenBank/DDBJ databases">
        <authorList>
            <person name="Cejkova D."/>
            <person name="Kubasova T."/>
            <person name="Jahodarova E."/>
            <person name="Rychlik I."/>
        </authorList>
    </citation>
    <scope>NUCLEOTIDE SEQUENCE</scope>
    <source>
        <strain evidence="9">An559</strain>
    </source>
</reference>
<name>A0A938X5W7_9FIRM</name>
<keyword evidence="5" id="KW-0720">Serine protease</keyword>
<reference evidence="9" key="2">
    <citation type="journal article" date="2021" name="Sci. Rep.">
        <title>The distribution of antibiotic resistance genes in chicken gut microbiota commensals.</title>
        <authorList>
            <person name="Juricova H."/>
            <person name="Matiasovicova J."/>
            <person name="Kubasova T."/>
            <person name="Cejkova D."/>
            <person name="Rychlik I."/>
        </authorList>
    </citation>
    <scope>NUCLEOTIDE SEQUENCE</scope>
    <source>
        <strain evidence="9">An559</strain>
    </source>
</reference>
<accession>A0A938X5W7</accession>
<evidence type="ECO:0000313" key="10">
    <source>
        <dbReference type="Proteomes" id="UP000774750"/>
    </source>
</evidence>
<evidence type="ECO:0000256" key="2">
    <source>
        <dbReference type="ARBA" id="ARBA00022645"/>
    </source>
</evidence>
<keyword evidence="3" id="KW-0645">Protease</keyword>
<comment type="caution">
    <text evidence="9">The sequence shown here is derived from an EMBL/GenBank/DDBJ whole genome shotgun (WGS) entry which is preliminary data.</text>
</comment>
<dbReference type="CDD" id="cd07062">
    <property type="entry name" value="Peptidase_S66_mccF_like"/>
    <property type="match status" value="1"/>
</dbReference>
<keyword evidence="10" id="KW-1185">Reference proteome</keyword>
<dbReference type="GO" id="GO:0004180">
    <property type="term" value="F:carboxypeptidase activity"/>
    <property type="evidence" value="ECO:0007669"/>
    <property type="project" value="UniProtKB-KW"/>
</dbReference>
<evidence type="ECO:0000256" key="6">
    <source>
        <dbReference type="PIRSR" id="PIRSR028757-1"/>
    </source>
</evidence>
<comment type="similarity">
    <text evidence="1">Belongs to the peptidase S66 family.</text>
</comment>
<dbReference type="SUPFAM" id="SSF52317">
    <property type="entry name" value="Class I glutamine amidotransferase-like"/>
    <property type="match status" value="1"/>
</dbReference>
<dbReference type="InterPro" id="IPR040921">
    <property type="entry name" value="Peptidase_S66C"/>
</dbReference>
<feature type="active site" description="Nucleophile" evidence="6">
    <location>
        <position position="106"/>
    </location>
</feature>
<dbReference type="GO" id="GO:0008236">
    <property type="term" value="F:serine-type peptidase activity"/>
    <property type="evidence" value="ECO:0007669"/>
    <property type="project" value="UniProtKB-KW"/>
</dbReference>
<protein>
    <submittedName>
        <fullName evidence="9">LD-carboxypeptidase</fullName>
    </submittedName>
</protein>
<feature type="domain" description="LD-carboxypeptidase C-terminal" evidence="8">
    <location>
        <begin position="169"/>
        <end position="282"/>
    </location>
</feature>
<dbReference type="GO" id="GO:0006508">
    <property type="term" value="P:proteolysis"/>
    <property type="evidence" value="ECO:0007669"/>
    <property type="project" value="UniProtKB-KW"/>
</dbReference>
<dbReference type="Proteomes" id="UP000774750">
    <property type="component" value="Unassembled WGS sequence"/>
</dbReference>
<dbReference type="Gene3D" id="3.50.30.60">
    <property type="entry name" value="LD-carboxypeptidase A C-terminal domain-like"/>
    <property type="match status" value="1"/>
</dbReference>
<dbReference type="PANTHER" id="PTHR30237:SF2">
    <property type="entry name" value="MUREIN TETRAPEPTIDE CARBOXYPEPTIDASE"/>
    <property type="match status" value="1"/>
</dbReference>
<dbReference type="RefSeq" id="WP_204445556.1">
    <property type="nucleotide sequence ID" value="NZ_JACJKY010000006.1"/>
</dbReference>
<dbReference type="PIRSF" id="PIRSF028757">
    <property type="entry name" value="LD-carboxypeptidase"/>
    <property type="match status" value="1"/>
</dbReference>
<gene>
    <name evidence="9" type="ORF">H6A12_05230</name>
</gene>
<proteinExistence type="inferred from homology"/>
<evidence type="ECO:0000256" key="4">
    <source>
        <dbReference type="ARBA" id="ARBA00022801"/>
    </source>
</evidence>
<feature type="domain" description="LD-carboxypeptidase N-terminal" evidence="7">
    <location>
        <begin position="8"/>
        <end position="124"/>
    </location>
</feature>
<keyword evidence="2" id="KW-0121">Carboxypeptidase</keyword>
<dbReference type="InterPro" id="IPR003507">
    <property type="entry name" value="S66_fam"/>
</dbReference>
<evidence type="ECO:0000259" key="7">
    <source>
        <dbReference type="Pfam" id="PF02016"/>
    </source>
</evidence>
<evidence type="ECO:0000256" key="1">
    <source>
        <dbReference type="ARBA" id="ARBA00010233"/>
    </source>
</evidence>
<evidence type="ECO:0000256" key="5">
    <source>
        <dbReference type="ARBA" id="ARBA00022825"/>
    </source>
</evidence>
<dbReference type="AlphaFoldDB" id="A0A938X5W7"/>
<dbReference type="SUPFAM" id="SSF141986">
    <property type="entry name" value="LD-carboxypeptidase A C-terminal domain-like"/>
    <property type="match status" value="1"/>
</dbReference>
<keyword evidence="4" id="KW-0378">Hydrolase</keyword>
<organism evidence="9 10">
    <name type="scientific">Merdimmobilis hominis</name>
    <dbReference type="NCBI Taxonomy" id="2897707"/>
    <lineage>
        <taxon>Bacteria</taxon>
        <taxon>Bacillati</taxon>
        <taxon>Bacillota</taxon>
        <taxon>Clostridia</taxon>
        <taxon>Eubacteriales</taxon>
        <taxon>Oscillospiraceae</taxon>
        <taxon>Merdimmobilis</taxon>
    </lineage>
</organism>
<feature type="active site" description="Charge relay system" evidence="6">
    <location>
        <position position="267"/>
    </location>
</feature>
<dbReference type="Gene3D" id="3.40.50.10740">
    <property type="entry name" value="Class I glutamine amidotransferase-like"/>
    <property type="match status" value="1"/>
</dbReference>
<dbReference type="EMBL" id="JACJKY010000006">
    <property type="protein sequence ID" value="MBM6920558.1"/>
    <property type="molecule type" value="Genomic_DNA"/>
</dbReference>
<dbReference type="PANTHER" id="PTHR30237">
    <property type="entry name" value="MURAMOYLTETRAPEPTIDE CARBOXYPEPTIDASE"/>
    <property type="match status" value="1"/>
</dbReference>
<dbReference type="InterPro" id="IPR027478">
    <property type="entry name" value="LdcA_N"/>
</dbReference>
<dbReference type="InterPro" id="IPR040449">
    <property type="entry name" value="Peptidase_S66_N"/>
</dbReference>
<evidence type="ECO:0000313" key="9">
    <source>
        <dbReference type="EMBL" id="MBM6920558.1"/>
    </source>
</evidence>
<dbReference type="InterPro" id="IPR027461">
    <property type="entry name" value="Carboxypeptidase_A_C_sf"/>
</dbReference>
<dbReference type="Pfam" id="PF02016">
    <property type="entry name" value="Peptidase_S66"/>
    <property type="match status" value="1"/>
</dbReference>